<sequence>MEIILEFIYTGSIKENSLTENNLVKAYYATDYFQLSDLQDFIIQTLQNILAENYIENCSPELLSNAVEIMPLSEENNFLNLLVKEIATILLNDIEVGRLSITALQYLLYCSYEKEIPFATSEYEVFRYSSILAAKHAKQVSNDTYKILMEWLPTLEQIKQLDSLSCLPVSYFSECRVLTLTLRSYQHTLQLTNIFHSSFSCLHEGTFWLKEQHKVPVILLVVDTPFI</sequence>
<reference evidence="1" key="1">
    <citation type="submission" date="2019-10" db="EMBL/GenBank/DDBJ databases">
        <title>Conservation and host-specific expression of non-tandemly repeated heterogenous ribosome RNA gene in arbuscular mycorrhizal fungi.</title>
        <authorList>
            <person name="Maeda T."/>
            <person name="Kobayashi Y."/>
            <person name="Nakagawa T."/>
            <person name="Ezawa T."/>
            <person name="Yamaguchi K."/>
            <person name="Bino T."/>
            <person name="Nishimoto Y."/>
            <person name="Shigenobu S."/>
            <person name="Kawaguchi M."/>
        </authorList>
    </citation>
    <scope>NUCLEOTIDE SEQUENCE</scope>
    <source>
        <strain evidence="1">HR1</strain>
    </source>
</reference>
<organism evidence="1 2">
    <name type="scientific">Rhizophagus clarus</name>
    <dbReference type="NCBI Taxonomy" id="94130"/>
    <lineage>
        <taxon>Eukaryota</taxon>
        <taxon>Fungi</taxon>
        <taxon>Fungi incertae sedis</taxon>
        <taxon>Mucoromycota</taxon>
        <taxon>Glomeromycotina</taxon>
        <taxon>Glomeromycetes</taxon>
        <taxon>Glomerales</taxon>
        <taxon>Glomeraceae</taxon>
        <taxon>Rhizophagus</taxon>
    </lineage>
</organism>
<gene>
    <name evidence="1" type="ORF">RCL2_002411500</name>
</gene>
<proteinExistence type="predicted"/>
<dbReference type="AlphaFoldDB" id="A0A8H3M287"/>
<accession>A0A8H3M287</accession>
<dbReference type="Gene3D" id="3.30.710.10">
    <property type="entry name" value="Potassium Channel Kv1.1, Chain A"/>
    <property type="match status" value="1"/>
</dbReference>
<evidence type="ECO:0000313" key="1">
    <source>
        <dbReference type="EMBL" id="GES97524.1"/>
    </source>
</evidence>
<protein>
    <submittedName>
        <fullName evidence="1">BTB/POZ protein</fullName>
    </submittedName>
</protein>
<dbReference type="EMBL" id="BLAL01000259">
    <property type="protein sequence ID" value="GES97524.1"/>
    <property type="molecule type" value="Genomic_DNA"/>
</dbReference>
<dbReference type="Proteomes" id="UP000615446">
    <property type="component" value="Unassembled WGS sequence"/>
</dbReference>
<name>A0A8H3M287_9GLOM</name>
<comment type="caution">
    <text evidence="1">The sequence shown here is derived from an EMBL/GenBank/DDBJ whole genome shotgun (WGS) entry which is preliminary data.</text>
</comment>
<dbReference type="OrthoDB" id="10412680at2759"/>
<dbReference type="InterPro" id="IPR011333">
    <property type="entry name" value="SKP1/BTB/POZ_sf"/>
</dbReference>
<evidence type="ECO:0000313" key="2">
    <source>
        <dbReference type="Proteomes" id="UP000615446"/>
    </source>
</evidence>